<accession>A0A2V4LUJ8</accession>
<name>A0A2V4LUJ8_AQUAC</name>
<evidence type="ECO:0000259" key="3">
    <source>
        <dbReference type="Pfam" id="PF00210"/>
    </source>
</evidence>
<dbReference type="InterPro" id="IPR008331">
    <property type="entry name" value="Ferritin_DPS_dom"/>
</dbReference>
<dbReference type="SUPFAM" id="SSF47240">
    <property type="entry name" value="Ferritin-like"/>
    <property type="match status" value="1"/>
</dbReference>
<dbReference type="GO" id="GO:0020037">
    <property type="term" value="F:heme binding"/>
    <property type="evidence" value="ECO:0007669"/>
    <property type="project" value="TreeGrafter"/>
</dbReference>
<dbReference type="InterPro" id="IPR012347">
    <property type="entry name" value="Ferritin-like"/>
</dbReference>
<dbReference type="Gene3D" id="1.20.1260.10">
    <property type="match status" value="1"/>
</dbReference>
<reference evidence="4 5" key="1">
    <citation type="submission" date="2018-06" db="EMBL/GenBank/DDBJ databases">
        <title>Pseudomonas diversity within urban Lake Michigan freshwaters.</title>
        <authorList>
            <person name="Batrich M."/>
            <person name="Hatzopoulos T."/>
            <person name="Putonti C."/>
        </authorList>
    </citation>
    <scope>NUCLEOTIDE SEQUENCE [LARGE SCALE GENOMIC DNA]</scope>
    <source>
        <strain evidence="4 5">MB-090714</strain>
    </source>
</reference>
<dbReference type="AlphaFoldDB" id="A0A2V4LUJ8"/>
<dbReference type="PIRSF" id="PIRSF018063">
    <property type="entry name" value="Ferrtn_UCP018063"/>
    <property type="match status" value="1"/>
</dbReference>
<dbReference type="RefSeq" id="WP_110682711.1">
    <property type="nucleotide sequence ID" value="NZ_QJRX01000005.1"/>
</dbReference>
<evidence type="ECO:0000313" key="5">
    <source>
        <dbReference type="Proteomes" id="UP000248146"/>
    </source>
</evidence>
<evidence type="ECO:0000256" key="2">
    <source>
        <dbReference type="ARBA" id="ARBA00023004"/>
    </source>
</evidence>
<keyword evidence="2" id="KW-0408">Iron</keyword>
<dbReference type="InterPro" id="IPR014490">
    <property type="entry name" value="Dps-like"/>
</dbReference>
<organism evidence="4 5">
    <name type="scientific">Aquipseudomonas alcaligenes</name>
    <name type="common">Pseudomonas alcaligenes</name>
    <dbReference type="NCBI Taxonomy" id="43263"/>
    <lineage>
        <taxon>Bacteria</taxon>
        <taxon>Pseudomonadati</taxon>
        <taxon>Pseudomonadota</taxon>
        <taxon>Gammaproteobacteria</taxon>
        <taxon>Pseudomonadales</taxon>
        <taxon>Pseudomonadaceae</taxon>
        <taxon>Aquipseudomonas</taxon>
    </lineage>
</organism>
<dbReference type="PANTHER" id="PTHR30295">
    <property type="entry name" value="BACTERIOFERRITIN"/>
    <property type="match status" value="1"/>
</dbReference>
<dbReference type="Pfam" id="PF00210">
    <property type="entry name" value="Ferritin"/>
    <property type="match status" value="1"/>
</dbReference>
<dbReference type="GO" id="GO:0004322">
    <property type="term" value="F:ferroxidase activity"/>
    <property type="evidence" value="ECO:0007669"/>
    <property type="project" value="TreeGrafter"/>
</dbReference>
<protein>
    <submittedName>
        <fullName evidence="4">Bacterioferritin</fullName>
    </submittedName>
</protein>
<gene>
    <name evidence="4" type="ORF">DMO17_11060</name>
</gene>
<dbReference type="InterPro" id="IPR009078">
    <property type="entry name" value="Ferritin-like_SF"/>
</dbReference>
<dbReference type="GO" id="GO:0006879">
    <property type="term" value="P:intracellular iron ion homeostasis"/>
    <property type="evidence" value="ECO:0007669"/>
    <property type="project" value="UniProtKB-KW"/>
</dbReference>
<dbReference type="EMBL" id="QJRX01000005">
    <property type="protein sequence ID" value="PYC24777.1"/>
    <property type="molecule type" value="Genomic_DNA"/>
</dbReference>
<proteinExistence type="predicted"/>
<dbReference type="Proteomes" id="UP000248146">
    <property type="component" value="Unassembled WGS sequence"/>
</dbReference>
<dbReference type="CDD" id="cd00657">
    <property type="entry name" value="Ferritin_like"/>
    <property type="match status" value="1"/>
</dbReference>
<keyword evidence="1" id="KW-0409">Iron storage</keyword>
<dbReference type="GO" id="GO:0008199">
    <property type="term" value="F:ferric iron binding"/>
    <property type="evidence" value="ECO:0007669"/>
    <property type="project" value="InterPro"/>
</dbReference>
<evidence type="ECO:0000256" key="1">
    <source>
        <dbReference type="ARBA" id="ARBA00022434"/>
    </source>
</evidence>
<comment type="caution">
    <text evidence="4">The sequence shown here is derived from an EMBL/GenBank/DDBJ whole genome shotgun (WGS) entry which is preliminary data.</text>
</comment>
<dbReference type="OrthoDB" id="4271929at2"/>
<evidence type="ECO:0000313" key="4">
    <source>
        <dbReference type="EMBL" id="PYC24777.1"/>
    </source>
</evidence>
<sequence length="194" mass="21310">MKTPRPHDTTPKSIERLRCQARQDVEAGAVTADYAADRRAVLRLLDQALAMQIVCMLRYRQHHFMQRGPLGKSLAAQLLCHSITEQGHADLLATRIVELGGEPDFAPDGLGARSPTEYAVGTNLQQMIRQDLIAERVAIGSYREMLLFLGERDPTTSRLLGSFLAEAEARAGELAGLMEALPVVPWTPHAACPD</sequence>
<dbReference type="GO" id="GO:0005829">
    <property type="term" value="C:cytosol"/>
    <property type="evidence" value="ECO:0007669"/>
    <property type="project" value="TreeGrafter"/>
</dbReference>
<dbReference type="PANTHER" id="PTHR30295:SF1">
    <property type="entry name" value="DNA PROTECTION DURING STARVATION PROTEIN"/>
    <property type="match status" value="1"/>
</dbReference>
<feature type="domain" description="Ferritin/DPS" evidence="3">
    <location>
        <begin position="44"/>
        <end position="180"/>
    </location>
</feature>